<dbReference type="CDD" id="cd03788">
    <property type="entry name" value="GT20_TPS"/>
    <property type="match status" value="1"/>
</dbReference>
<proteinExistence type="inferred from homology"/>
<evidence type="ECO:0000313" key="3">
    <source>
        <dbReference type="Proteomes" id="UP000532010"/>
    </source>
</evidence>
<keyword evidence="3" id="KW-1185">Reference proteome</keyword>
<dbReference type="GO" id="GO:0005992">
    <property type="term" value="P:trehalose biosynthetic process"/>
    <property type="evidence" value="ECO:0007669"/>
    <property type="project" value="InterPro"/>
</dbReference>
<evidence type="ECO:0000313" key="2">
    <source>
        <dbReference type="EMBL" id="MBB3019503.1"/>
    </source>
</evidence>
<dbReference type="InterPro" id="IPR001830">
    <property type="entry name" value="Glyco_trans_20"/>
</dbReference>
<protein>
    <submittedName>
        <fullName evidence="2">Trehalose 6-phosphate synthase</fullName>
        <ecNumber evidence="2">2.4.1.15</ecNumber>
    </submittedName>
</protein>
<reference evidence="2 3" key="1">
    <citation type="submission" date="2020-08" db="EMBL/GenBank/DDBJ databases">
        <title>The Agave Microbiome: Exploring the role of microbial communities in plant adaptations to desert environments.</title>
        <authorList>
            <person name="Partida-Martinez L.P."/>
        </authorList>
    </citation>
    <scope>NUCLEOTIDE SEQUENCE [LARGE SCALE GENOMIC DNA]</scope>
    <source>
        <strain evidence="2 3">AT3.9</strain>
    </source>
</reference>
<organism evidence="2 3">
    <name type="scientific">Microvirga lupini</name>
    <dbReference type="NCBI Taxonomy" id="420324"/>
    <lineage>
        <taxon>Bacteria</taxon>
        <taxon>Pseudomonadati</taxon>
        <taxon>Pseudomonadota</taxon>
        <taxon>Alphaproteobacteria</taxon>
        <taxon>Hyphomicrobiales</taxon>
        <taxon>Methylobacteriaceae</taxon>
        <taxon>Microvirga</taxon>
    </lineage>
</organism>
<dbReference type="PANTHER" id="PTHR10788">
    <property type="entry name" value="TREHALOSE-6-PHOSPHATE SYNTHASE"/>
    <property type="match status" value="1"/>
</dbReference>
<gene>
    <name evidence="2" type="ORF">FHR70_002568</name>
</gene>
<dbReference type="EMBL" id="JACHWB010000003">
    <property type="protein sequence ID" value="MBB3019503.1"/>
    <property type="molecule type" value="Genomic_DNA"/>
</dbReference>
<dbReference type="SUPFAM" id="SSF53756">
    <property type="entry name" value="UDP-Glycosyltransferase/glycogen phosphorylase"/>
    <property type="match status" value="1"/>
</dbReference>
<dbReference type="AlphaFoldDB" id="A0A7W4VLQ7"/>
<dbReference type="Proteomes" id="UP000532010">
    <property type="component" value="Unassembled WGS sequence"/>
</dbReference>
<dbReference type="Gene3D" id="3.40.50.2000">
    <property type="entry name" value="Glycogen Phosphorylase B"/>
    <property type="match status" value="2"/>
</dbReference>
<dbReference type="EC" id="2.4.1.15" evidence="2"/>
<comment type="caution">
    <text evidence="2">The sequence shown here is derived from an EMBL/GenBank/DDBJ whole genome shotgun (WGS) entry which is preliminary data.</text>
</comment>
<comment type="similarity">
    <text evidence="1">Belongs to the glycosyltransferase 20 family.</text>
</comment>
<accession>A0A7W4VLQ7</accession>
<dbReference type="RefSeq" id="WP_183450669.1">
    <property type="nucleotide sequence ID" value="NZ_JACHWB010000003.1"/>
</dbReference>
<dbReference type="PANTHER" id="PTHR10788:SF106">
    <property type="entry name" value="BCDNA.GH08860"/>
    <property type="match status" value="1"/>
</dbReference>
<keyword evidence="2" id="KW-0328">Glycosyltransferase</keyword>
<name>A0A7W4VLQ7_9HYPH</name>
<evidence type="ECO:0000256" key="1">
    <source>
        <dbReference type="ARBA" id="ARBA00008799"/>
    </source>
</evidence>
<sequence length="469" mass="51975">MARLVVVSNRVSIPDPTGKGSAGGLAVALREAFQGQDGLWFGWSGKVSAHPSAEPRMIDKGHVRYALMDLTATDRREYYSGFANRALWPVMHYRIGLSEFSRADYAGYLRVNRTFAGALARLIRPDDLIWVHDYHLIPLAAELRALGLANRIGYFRHIPWPAPEVVGTLPGSQDLLRAITDYDLVGVQTARDADNLRRGILQEFDAAQRTADVIALDGRQARVKGFPIAIDMSGFEQAAPRPATHRLLKQTVASLGSRSLIIGVDRLDYSKGIPERMEAFERFLISNPDQRGRVTYLQIAPTSRSEVPEYAALSRTVSETLGRINGAHGEPGWVPIHYVTSAYPRSVLAGLYRIARVGLVTPMRDGMNLVAKEYVAAQDPEDPGVLVLSKFAGAAEQLGGALIVNPNDKFEVAEAINAALHMDQAERIARWQRMMDLLRRYDIAWWTNAFLKELAGQRKTSKARRPAPV</sequence>
<dbReference type="Pfam" id="PF00982">
    <property type="entry name" value="Glyco_transf_20"/>
    <property type="match status" value="1"/>
</dbReference>
<keyword evidence="2" id="KW-0808">Transferase</keyword>
<dbReference type="GO" id="GO:0003825">
    <property type="term" value="F:alpha,alpha-trehalose-phosphate synthase (UDP-forming) activity"/>
    <property type="evidence" value="ECO:0007669"/>
    <property type="project" value="UniProtKB-EC"/>
</dbReference>